<accession>A0ACC5QXA6</accession>
<keyword evidence="2" id="KW-1185">Reference proteome</keyword>
<dbReference type="Proteomes" id="UP000616151">
    <property type="component" value="Unassembled WGS sequence"/>
</dbReference>
<dbReference type="EMBL" id="JAENHL010000004">
    <property type="protein sequence ID" value="MBK1865007.1"/>
    <property type="molecule type" value="Genomic_DNA"/>
</dbReference>
<name>A0ACC5QXA6_9HYPH</name>
<evidence type="ECO:0000313" key="2">
    <source>
        <dbReference type="Proteomes" id="UP000616151"/>
    </source>
</evidence>
<proteinExistence type="predicted"/>
<comment type="caution">
    <text evidence="1">The sequence shown here is derived from an EMBL/GenBank/DDBJ whole genome shotgun (WGS) entry which is preliminary data.</text>
</comment>
<evidence type="ECO:0000313" key="1">
    <source>
        <dbReference type="EMBL" id="MBK1865007.1"/>
    </source>
</evidence>
<reference evidence="1" key="1">
    <citation type="submission" date="2021-01" db="EMBL/GenBank/DDBJ databases">
        <authorList>
            <person name="Sun Q."/>
        </authorList>
    </citation>
    <scope>NUCLEOTIDE SEQUENCE</scope>
    <source>
        <strain evidence="1">YIM B02566</strain>
    </source>
</reference>
<organism evidence="1 2">
    <name type="scientific">Taklimakanibacter albus</name>
    <dbReference type="NCBI Taxonomy" id="2800327"/>
    <lineage>
        <taxon>Bacteria</taxon>
        <taxon>Pseudomonadati</taxon>
        <taxon>Pseudomonadota</taxon>
        <taxon>Alphaproteobacteria</taxon>
        <taxon>Hyphomicrobiales</taxon>
        <taxon>Aestuariivirgaceae</taxon>
        <taxon>Taklimakanibacter</taxon>
    </lineage>
</organism>
<sequence>MPPSPQTPPGRADKVLHAQLTFTNGDVLMASDWAGGGAYEGMKGFSVTLDYESEQEAERIFAGLADGGHVLVPLQPSFFAKAFGMVIDRFGTPWMVSGGAITA</sequence>
<gene>
    <name evidence="1" type="ORF">JHL16_01485</name>
</gene>
<protein>
    <submittedName>
        <fullName evidence="1">VOC family protein</fullName>
    </submittedName>
</protein>